<evidence type="ECO:0000256" key="5">
    <source>
        <dbReference type="ARBA" id="ARBA00022801"/>
    </source>
</evidence>
<evidence type="ECO:0000256" key="14">
    <source>
        <dbReference type="SAM" id="MobiDB-lite"/>
    </source>
</evidence>
<dbReference type="InterPro" id="IPR050079">
    <property type="entry name" value="DEAD_box_RNA_helicase"/>
</dbReference>
<evidence type="ECO:0000256" key="2">
    <source>
        <dbReference type="ARBA" id="ARBA00012552"/>
    </source>
</evidence>
<dbReference type="InterPro" id="IPR001650">
    <property type="entry name" value="Helicase_C-like"/>
</dbReference>
<feature type="region of interest" description="Disordered" evidence="14">
    <location>
        <begin position="87"/>
        <end position="145"/>
    </location>
</feature>
<gene>
    <name evidence="18" type="primary">DDX27</name>
    <name evidence="18" type="ORF">TNCT_225731</name>
</gene>
<keyword evidence="3" id="KW-0690">Ribosome biogenesis</keyword>
<dbReference type="PROSITE" id="PS00039">
    <property type="entry name" value="DEAD_ATP_HELICASE"/>
    <property type="match status" value="1"/>
</dbReference>
<accession>A0A8X6GKM9</accession>
<evidence type="ECO:0000259" key="16">
    <source>
        <dbReference type="PROSITE" id="PS51194"/>
    </source>
</evidence>
<feature type="compositionally biased region" description="Basic residues" evidence="14">
    <location>
        <begin position="688"/>
        <end position="701"/>
    </location>
</feature>
<dbReference type="EC" id="3.6.4.13" evidence="2"/>
<dbReference type="InterPro" id="IPR011545">
    <property type="entry name" value="DEAD/DEAH_box_helicase_dom"/>
</dbReference>
<dbReference type="CDD" id="cd18787">
    <property type="entry name" value="SF2_C_DEAD"/>
    <property type="match status" value="1"/>
</dbReference>
<evidence type="ECO:0000256" key="8">
    <source>
        <dbReference type="ARBA" id="ARBA00023242"/>
    </source>
</evidence>
<keyword evidence="8" id="KW-0539">Nucleus</keyword>
<protein>
    <recommendedName>
        <fullName evidence="2">RNA helicase</fullName>
        <ecNumber evidence="2">3.6.4.13</ecNumber>
    </recommendedName>
</protein>
<keyword evidence="6 12" id="KW-0347">Helicase</keyword>
<evidence type="ECO:0000313" key="19">
    <source>
        <dbReference type="Proteomes" id="UP000887116"/>
    </source>
</evidence>
<name>A0A8X6GKM9_TRICU</name>
<feature type="coiled-coil region" evidence="13">
    <location>
        <begin position="564"/>
        <end position="604"/>
    </location>
</feature>
<evidence type="ECO:0000256" key="3">
    <source>
        <dbReference type="ARBA" id="ARBA00022517"/>
    </source>
</evidence>
<evidence type="ECO:0000259" key="15">
    <source>
        <dbReference type="PROSITE" id="PS51192"/>
    </source>
</evidence>
<dbReference type="Pfam" id="PF00271">
    <property type="entry name" value="Helicase_C"/>
    <property type="match status" value="1"/>
</dbReference>
<dbReference type="CDD" id="cd17947">
    <property type="entry name" value="DEADc_DDX27"/>
    <property type="match status" value="1"/>
</dbReference>
<dbReference type="InterPro" id="IPR000629">
    <property type="entry name" value="RNA-helicase_DEAD-box_CS"/>
</dbReference>
<evidence type="ECO:0000256" key="6">
    <source>
        <dbReference type="ARBA" id="ARBA00022806"/>
    </source>
</evidence>
<keyword evidence="13" id="KW-0175">Coiled coil</keyword>
<dbReference type="GO" id="GO:0003676">
    <property type="term" value="F:nucleic acid binding"/>
    <property type="evidence" value="ECO:0007669"/>
    <property type="project" value="InterPro"/>
</dbReference>
<comment type="catalytic activity">
    <reaction evidence="10">
        <text>ATP + H2O = ADP + phosphate + H(+)</text>
        <dbReference type="Rhea" id="RHEA:13065"/>
        <dbReference type="ChEBI" id="CHEBI:15377"/>
        <dbReference type="ChEBI" id="CHEBI:15378"/>
        <dbReference type="ChEBI" id="CHEBI:30616"/>
        <dbReference type="ChEBI" id="CHEBI:43474"/>
        <dbReference type="ChEBI" id="CHEBI:456216"/>
        <dbReference type="EC" id="3.6.4.13"/>
    </reaction>
</comment>
<evidence type="ECO:0000259" key="17">
    <source>
        <dbReference type="PROSITE" id="PS51195"/>
    </source>
</evidence>
<dbReference type="FunFam" id="3.40.50.300:FF:000842">
    <property type="entry name" value="ATP-dependent RNA helicase DRS1"/>
    <property type="match status" value="1"/>
</dbReference>
<feature type="compositionally biased region" description="Basic residues" evidence="14">
    <location>
        <begin position="666"/>
        <end position="677"/>
    </location>
</feature>
<dbReference type="SUPFAM" id="SSF52540">
    <property type="entry name" value="P-loop containing nucleoside triphosphate hydrolases"/>
    <property type="match status" value="1"/>
</dbReference>
<dbReference type="GO" id="GO:0016787">
    <property type="term" value="F:hydrolase activity"/>
    <property type="evidence" value="ECO:0007669"/>
    <property type="project" value="UniProtKB-KW"/>
</dbReference>
<dbReference type="GO" id="GO:0005730">
    <property type="term" value="C:nucleolus"/>
    <property type="evidence" value="ECO:0007669"/>
    <property type="project" value="UniProtKB-SubCell"/>
</dbReference>
<evidence type="ECO:0000256" key="1">
    <source>
        <dbReference type="ARBA" id="ARBA00004604"/>
    </source>
</evidence>
<dbReference type="GO" id="GO:0005524">
    <property type="term" value="F:ATP binding"/>
    <property type="evidence" value="ECO:0007669"/>
    <property type="project" value="UniProtKB-KW"/>
</dbReference>
<feature type="compositionally biased region" description="Basic and acidic residues" evidence="14">
    <location>
        <begin position="719"/>
        <end position="733"/>
    </location>
</feature>
<dbReference type="InterPro" id="IPR014001">
    <property type="entry name" value="Helicase_ATP-bd"/>
</dbReference>
<dbReference type="SMART" id="SM00490">
    <property type="entry name" value="HELICc"/>
    <property type="match status" value="1"/>
</dbReference>
<evidence type="ECO:0000256" key="4">
    <source>
        <dbReference type="ARBA" id="ARBA00022741"/>
    </source>
</evidence>
<evidence type="ECO:0000256" key="13">
    <source>
        <dbReference type="SAM" id="Coils"/>
    </source>
</evidence>
<feature type="domain" description="Helicase C-terminal" evidence="16">
    <location>
        <begin position="402"/>
        <end position="572"/>
    </location>
</feature>
<comment type="subcellular location">
    <subcellularLocation>
        <location evidence="1">Nucleus</location>
        <location evidence="1">Nucleolus</location>
    </subcellularLocation>
</comment>
<feature type="region of interest" description="Disordered" evidence="14">
    <location>
        <begin position="666"/>
        <end position="757"/>
    </location>
</feature>
<dbReference type="PANTHER" id="PTHR47959">
    <property type="entry name" value="ATP-DEPENDENT RNA HELICASE RHLE-RELATED"/>
    <property type="match status" value="1"/>
</dbReference>
<feature type="domain" description="Helicase ATP-binding" evidence="15">
    <location>
        <begin position="217"/>
        <end position="391"/>
    </location>
</feature>
<keyword evidence="4 12" id="KW-0547">Nucleotide-binding</keyword>
<comment type="similarity">
    <text evidence="9">Belongs to the DEAD box helicase family. DDX27/DRS1 subfamily.</text>
</comment>
<dbReference type="InterPro" id="IPR014014">
    <property type="entry name" value="RNA_helicase_DEAD_Q_motif"/>
</dbReference>
<dbReference type="GO" id="GO:0006364">
    <property type="term" value="P:rRNA processing"/>
    <property type="evidence" value="ECO:0007669"/>
    <property type="project" value="UniProtKB-ARBA"/>
</dbReference>
<sequence>MESQYFNEFGLIRTLDDDEDIVDEDENDVDEEVESEPEKFSSNFTFDENDTFQSSSWNDILKYTKRKPSTTLEEKIAQIREENRQKKLNKVQKVKKENTINDGEQENIVNGDHEENSEEENDGENGTLDNEIEDITVSSEDEEKSDVIRVKNKKKKNKKKKSLFEDKVISIDDSILGEEIQFDPSITFQQMNLSRPLQKAITSMNFLHPTPIQAATIPIALMGRDIYGCAATGTGKTAAFMLPVLERLLFKPKDKPVTRVLVMLPTRELAVQVYQVSKQLAQFTKIEIALSAGGLDLKMQELALRRIPDIIIATPGRLLDHLENTPSFSLHSIEILILDEADRILDEYFSEQMIEIIKQCCFERQTMLFSATLNDEVKDLAASSLKSPVKIFINSNTEVAMNLHQEFIRIRPNRESDREAIVAALLSRTFQNRVMVFVQTKNQVHRLYILFRLMGIKSAELHGNLNQPQRMESLRKFKEEEVDVLVATDVASRGLDIPGVKTVINFTLPSTLQHYIHRVGRTARAGKVGRSVSMVGEKERKLLKEIVKKAKNPVKNRIIPPEIIQKYQEKLTGLEDDLSKVMREEKEEKEIQELEKDIKKAEKTVTGNDPEPKRNWFQTPAERMKEKLALRLGNPKEKRKKTKGVPTTNDRIEVELQKAAQYAARVAKRAQRPQKIRHMTDDDDNNKKFKSKKQKKNKGTKRSFENELGDTSRTAVKKFRYEATHHEKMENMKKIKFKNKNNNKKFKSKTRYRRKRK</sequence>
<dbReference type="EMBL" id="BMAO01025805">
    <property type="protein sequence ID" value="GFR05024.1"/>
    <property type="molecule type" value="Genomic_DNA"/>
</dbReference>
<dbReference type="PANTHER" id="PTHR47959:SF1">
    <property type="entry name" value="ATP-DEPENDENT RNA HELICASE DBPA"/>
    <property type="match status" value="1"/>
</dbReference>
<feature type="compositionally biased region" description="Acidic residues" evidence="14">
    <location>
        <begin position="18"/>
        <end position="35"/>
    </location>
</feature>
<feature type="region of interest" description="Disordered" evidence="14">
    <location>
        <begin position="18"/>
        <end position="51"/>
    </location>
</feature>
<dbReference type="PROSITE" id="PS51195">
    <property type="entry name" value="Q_MOTIF"/>
    <property type="match status" value="1"/>
</dbReference>
<evidence type="ECO:0000256" key="9">
    <source>
        <dbReference type="ARBA" id="ARBA00043999"/>
    </source>
</evidence>
<feature type="domain" description="DEAD-box RNA helicase Q" evidence="17">
    <location>
        <begin position="186"/>
        <end position="214"/>
    </location>
</feature>
<feature type="region of interest" description="Disordered" evidence="14">
    <location>
        <begin position="633"/>
        <end position="652"/>
    </location>
</feature>
<dbReference type="InterPro" id="IPR027417">
    <property type="entry name" value="P-loop_NTPase"/>
</dbReference>
<feature type="compositionally biased region" description="Acidic residues" evidence="14">
    <location>
        <begin position="130"/>
        <end position="144"/>
    </location>
</feature>
<evidence type="ECO:0000256" key="11">
    <source>
        <dbReference type="PROSITE-ProRule" id="PRU00552"/>
    </source>
</evidence>
<organism evidence="18 19">
    <name type="scientific">Trichonephila clavata</name>
    <name type="common">Joro spider</name>
    <name type="synonym">Nephila clavata</name>
    <dbReference type="NCBI Taxonomy" id="2740835"/>
    <lineage>
        <taxon>Eukaryota</taxon>
        <taxon>Metazoa</taxon>
        <taxon>Ecdysozoa</taxon>
        <taxon>Arthropoda</taxon>
        <taxon>Chelicerata</taxon>
        <taxon>Arachnida</taxon>
        <taxon>Araneae</taxon>
        <taxon>Araneomorphae</taxon>
        <taxon>Entelegynae</taxon>
        <taxon>Araneoidea</taxon>
        <taxon>Nephilidae</taxon>
        <taxon>Trichonephila</taxon>
    </lineage>
</organism>
<keyword evidence="7 12" id="KW-0067">ATP-binding</keyword>
<comment type="caution">
    <text evidence="18">The sequence shown here is derived from an EMBL/GenBank/DDBJ whole genome shotgun (WGS) entry which is preliminary data.</text>
</comment>
<dbReference type="SMART" id="SM00487">
    <property type="entry name" value="DEXDc"/>
    <property type="match status" value="1"/>
</dbReference>
<dbReference type="Pfam" id="PF00270">
    <property type="entry name" value="DEAD"/>
    <property type="match status" value="1"/>
</dbReference>
<dbReference type="OrthoDB" id="10259843at2759"/>
<evidence type="ECO:0000256" key="12">
    <source>
        <dbReference type="RuleBase" id="RU000492"/>
    </source>
</evidence>
<proteinExistence type="inferred from homology"/>
<dbReference type="PROSITE" id="PS51194">
    <property type="entry name" value="HELICASE_CTER"/>
    <property type="match status" value="1"/>
</dbReference>
<evidence type="ECO:0000313" key="18">
    <source>
        <dbReference type="EMBL" id="GFR05024.1"/>
    </source>
</evidence>
<reference evidence="18" key="1">
    <citation type="submission" date="2020-07" db="EMBL/GenBank/DDBJ databases">
        <title>Multicomponent nature underlies the extraordinary mechanical properties of spider dragline silk.</title>
        <authorList>
            <person name="Kono N."/>
            <person name="Nakamura H."/>
            <person name="Mori M."/>
            <person name="Yoshida Y."/>
            <person name="Ohtoshi R."/>
            <person name="Malay A.D."/>
            <person name="Moran D.A.P."/>
            <person name="Tomita M."/>
            <person name="Numata K."/>
            <person name="Arakawa K."/>
        </authorList>
    </citation>
    <scope>NUCLEOTIDE SEQUENCE</scope>
</reference>
<feature type="compositionally biased region" description="Polar residues" evidence="14">
    <location>
        <begin position="40"/>
        <end position="51"/>
    </location>
</feature>
<dbReference type="GO" id="GO:0005829">
    <property type="term" value="C:cytosol"/>
    <property type="evidence" value="ECO:0007669"/>
    <property type="project" value="TreeGrafter"/>
</dbReference>
<feature type="short sequence motif" description="Q motif" evidence="11">
    <location>
        <begin position="186"/>
        <end position="214"/>
    </location>
</feature>
<evidence type="ECO:0000256" key="10">
    <source>
        <dbReference type="ARBA" id="ARBA00047984"/>
    </source>
</evidence>
<keyword evidence="19" id="KW-1185">Reference proteome</keyword>
<feature type="compositionally biased region" description="Basic residues" evidence="14">
    <location>
        <begin position="734"/>
        <end position="757"/>
    </location>
</feature>
<keyword evidence="5 12" id="KW-0378">Hydrolase</keyword>
<dbReference type="AlphaFoldDB" id="A0A8X6GKM9"/>
<dbReference type="Gene3D" id="3.40.50.300">
    <property type="entry name" value="P-loop containing nucleotide triphosphate hydrolases"/>
    <property type="match status" value="2"/>
</dbReference>
<dbReference type="Proteomes" id="UP000887116">
    <property type="component" value="Unassembled WGS sequence"/>
</dbReference>
<dbReference type="GO" id="GO:0003724">
    <property type="term" value="F:RNA helicase activity"/>
    <property type="evidence" value="ECO:0007669"/>
    <property type="project" value="UniProtKB-EC"/>
</dbReference>
<dbReference type="PROSITE" id="PS51192">
    <property type="entry name" value="HELICASE_ATP_BIND_1"/>
    <property type="match status" value="1"/>
</dbReference>
<evidence type="ECO:0000256" key="7">
    <source>
        <dbReference type="ARBA" id="ARBA00022840"/>
    </source>
</evidence>